<feature type="region of interest" description="Disordered" evidence="2">
    <location>
        <begin position="1"/>
        <end position="87"/>
    </location>
</feature>
<dbReference type="InParanoid" id="A0A2R5G6D4"/>
<dbReference type="EMBL" id="BEYU01000012">
    <property type="protein sequence ID" value="GBG25348.1"/>
    <property type="molecule type" value="Genomic_DNA"/>
</dbReference>
<keyword evidence="5" id="KW-1185">Reference proteome</keyword>
<keyword evidence="1" id="KW-0175">Coiled coil</keyword>
<proteinExistence type="predicted"/>
<accession>A0A2R5G6D4</accession>
<evidence type="ECO:0000313" key="5">
    <source>
        <dbReference type="Proteomes" id="UP000241890"/>
    </source>
</evidence>
<evidence type="ECO:0000256" key="2">
    <source>
        <dbReference type="SAM" id="MobiDB-lite"/>
    </source>
</evidence>
<keyword evidence="3" id="KW-0472">Membrane</keyword>
<feature type="coiled-coil region" evidence="1">
    <location>
        <begin position="353"/>
        <end position="425"/>
    </location>
</feature>
<feature type="compositionally biased region" description="Polar residues" evidence="2">
    <location>
        <begin position="20"/>
        <end position="36"/>
    </location>
</feature>
<keyword evidence="3" id="KW-1133">Transmembrane helix</keyword>
<gene>
    <name evidence="4" type="ORF">FCC1311_015662</name>
</gene>
<evidence type="ECO:0000313" key="4">
    <source>
        <dbReference type="EMBL" id="GBG25348.1"/>
    </source>
</evidence>
<feature type="compositionally biased region" description="Polar residues" evidence="2">
    <location>
        <begin position="1"/>
        <end position="11"/>
    </location>
</feature>
<name>A0A2R5G6D4_9STRA</name>
<evidence type="ECO:0000256" key="3">
    <source>
        <dbReference type="SAM" id="Phobius"/>
    </source>
</evidence>
<feature type="transmembrane region" description="Helical" evidence="3">
    <location>
        <begin position="239"/>
        <end position="272"/>
    </location>
</feature>
<comment type="caution">
    <text evidence="4">The sequence shown here is derived from an EMBL/GenBank/DDBJ whole genome shotgun (WGS) entry which is preliminary data.</text>
</comment>
<protein>
    <submittedName>
        <fullName evidence="4">Uncharacterized protein</fullName>
    </submittedName>
</protein>
<reference evidence="4 5" key="1">
    <citation type="submission" date="2017-12" db="EMBL/GenBank/DDBJ databases">
        <title>Sequencing, de novo assembly and annotation of complete genome of a new Thraustochytrid species, strain FCC1311.</title>
        <authorList>
            <person name="Sedici K."/>
            <person name="Godart F."/>
            <person name="Aiese Cigliano R."/>
            <person name="Sanseverino W."/>
            <person name="Barakat M."/>
            <person name="Ortet P."/>
            <person name="Marechal E."/>
            <person name="Cagnac O."/>
            <person name="Amato A."/>
        </authorList>
    </citation>
    <scope>NUCLEOTIDE SEQUENCE [LARGE SCALE GENOMIC DNA]</scope>
</reference>
<keyword evidence="3" id="KW-0812">Transmembrane</keyword>
<feature type="transmembrane region" description="Helical" evidence="3">
    <location>
        <begin position="167"/>
        <end position="194"/>
    </location>
</feature>
<evidence type="ECO:0000256" key="1">
    <source>
        <dbReference type="SAM" id="Coils"/>
    </source>
</evidence>
<feature type="compositionally biased region" description="Low complexity" evidence="2">
    <location>
        <begin position="70"/>
        <end position="80"/>
    </location>
</feature>
<organism evidence="4 5">
    <name type="scientific">Hondaea fermentalgiana</name>
    <dbReference type="NCBI Taxonomy" id="2315210"/>
    <lineage>
        <taxon>Eukaryota</taxon>
        <taxon>Sar</taxon>
        <taxon>Stramenopiles</taxon>
        <taxon>Bigyra</taxon>
        <taxon>Labyrinthulomycetes</taxon>
        <taxon>Thraustochytrida</taxon>
        <taxon>Thraustochytriidae</taxon>
        <taxon>Hondaea</taxon>
    </lineage>
</organism>
<feature type="transmembrane region" description="Helical" evidence="3">
    <location>
        <begin position="115"/>
        <end position="139"/>
    </location>
</feature>
<sequence length="431" mass="48022">MRPGTVSNTVKQGREAAEFTRSSRSGSKSGYQNMLVSAQHERPGDPGTRSMPWDSVALSPPDASLMARKQSQQQQQQLHQAPSRKALRPPAIRTRKLHFSNSSEWPPFASKTQCLYVSFAFFSLPLLVVICFAMIFYLADPARLDPEYVANCTANYTATREYLCGSFAVLAFLGTVGLLVLWVPTTTALIITVFHKRFFSELPGMFVAAIMSICAAALFSLGVILVVRSDHVWAFYTYAYFAIVLGGALGLILIAVGAFYLGSVLVLTTFTMMGYPEDEIRREFMYGGTSQSLTVLATGVSHGSDSIGDLDDDDDGEDALYGRRRGSSAAPDLENQAAIKDKLALKVADDADMTDLQAAKRAIKREKHKLDVERRRLEKLDENIRKREQAVRDREEDLEELESRLQKREADLEEAEEEIARQLAMHDREQV</sequence>
<dbReference type="AlphaFoldDB" id="A0A2R5G6D4"/>
<feature type="transmembrane region" description="Helical" evidence="3">
    <location>
        <begin position="206"/>
        <end position="227"/>
    </location>
</feature>
<dbReference type="Proteomes" id="UP000241890">
    <property type="component" value="Unassembled WGS sequence"/>
</dbReference>